<organism evidence="5 6">
    <name type="scientific">Paramecium pentaurelia</name>
    <dbReference type="NCBI Taxonomy" id="43138"/>
    <lineage>
        <taxon>Eukaryota</taxon>
        <taxon>Sar</taxon>
        <taxon>Alveolata</taxon>
        <taxon>Ciliophora</taxon>
        <taxon>Intramacronucleata</taxon>
        <taxon>Oligohymenophorea</taxon>
        <taxon>Peniculida</taxon>
        <taxon>Parameciidae</taxon>
        <taxon>Paramecium</taxon>
    </lineage>
</organism>
<feature type="domain" description="Cullin family profile" evidence="4">
    <location>
        <begin position="413"/>
        <end position="636"/>
    </location>
</feature>
<dbReference type="Pfam" id="PF00888">
    <property type="entry name" value="Cullin"/>
    <property type="match status" value="1"/>
</dbReference>
<dbReference type="InterPro" id="IPR016158">
    <property type="entry name" value="Cullin_homology"/>
</dbReference>
<protein>
    <recommendedName>
        <fullName evidence="4">Cullin family profile domain-containing protein</fullName>
    </recommendedName>
</protein>
<dbReference type="AlphaFoldDB" id="A0A8S1S7K2"/>
<proteinExistence type="inferred from homology"/>
<dbReference type="SMART" id="SM00884">
    <property type="entry name" value="Cullin_Nedd8"/>
    <property type="match status" value="1"/>
</dbReference>
<dbReference type="GO" id="GO:0006511">
    <property type="term" value="P:ubiquitin-dependent protein catabolic process"/>
    <property type="evidence" value="ECO:0007669"/>
    <property type="project" value="InterPro"/>
</dbReference>
<comment type="caution">
    <text evidence="5">The sequence shown here is derived from an EMBL/GenBank/DDBJ whole genome shotgun (WGS) entry which is preliminary data.</text>
</comment>
<evidence type="ECO:0000259" key="4">
    <source>
        <dbReference type="PROSITE" id="PS50069"/>
    </source>
</evidence>
<evidence type="ECO:0000313" key="5">
    <source>
        <dbReference type="EMBL" id="CAD8136058.1"/>
    </source>
</evidence>
<dbReference type="PROSITE" id="PS50069">
    <property type="entry name" value="CULLIN_2"/>
    <property type="match status" value="1"/>
</dbReference>
<comment type="similarity">
    <text evidence="1 2">Belongs to the cullin family.</text>
</comment>
<dbReference type="OrthoDB" id="435621at2759"/>
<evidence type="ECO:0000256" key="1">
    <source>
        <dbReference type="PROSITE-ProRule" id="PRU00330"/>
    </source>
</evidence>
<dbReference type="PANTHER" id="PTHR11932">
    <property type="entry name" value="CULLIN"/>
    <property type="match status" value="1"/>
</dbReference>
<evidence type="ECO:0000256" key="3">
    <source>
        <dbReference type="SAM" id="Coils"/>
    </source>
</evidence>
<evidence type="ECO:0000313" key="6">
    <source>
        <dbReference type="Proteomes" id="UP000689195"/>
    </source>
</evidence>
<name>A0A8S1S7K2_9CILI</name>
<dbReference type="Pfam" id="PF26557">
    <property type="entry name" value="Cullin_AB"/>
    <property type="match status" value="1"/>
</dbReference>
<feature type="coiled-coil region" evidence="3">
    <location>
        <begin position="470"/>
        <end position="516"/>
    </location>
</feature>
<evidence type="ECO:0000256" key="2">
    <source>
        <dbReference type="RuleBase" id="RU003829"/>
    </source>
</evidence>
<dbReference type="InterPro" id="IPR059120">
    <property type="entry name" value="Cullin-like_AB"/>
</dbReference>
<dbReference type="Pfam" id="PF10557">
    <property type="entry name" value="Cullin_Nedd8"/>
    <property type="match status" value="1"/>
</dbReference>
<dbReference type="GO" id="GO:0031625">
    <property type="term" value="F:ubiquitin protein ligase binding"/>
    <property type="evidence" value="ECO:0007669"/>
    <property type="project" value="InterPro"/>
</dbReference>
<accession>A0A8S1S7K2</accession>
<dbReference type="InterPro" id="IPR045093">
    <property type="entry name" value="Cullin"/>
</dbReference>
<reference evidence="5" key="1">
    <citation type="submission" date="2021-01" db="EMBL/GenBank/DDBJ databases">
        <authorList>
            <consortium name="Genoscope - CEA"/>
            <person name="William W."/>
        </authorList>
    </citation>
    <scope>NUCLEOTIDE SEQUENCE</scope>
</reference>
<dbReference type="InterPro" id="IPR001373">
    <property type="entry name" value="Cullin_N"/>
</dbReference>
<dbReference type="Proteomes" id="UP000689195">
    <property type="component" value="Unassembled WGS sequence"/>
</dbReference>
<dbReference type="SMART" id="SM00182">
    <property type="entry name" value="CULLIN"/>
    <property type="match status" value="1"/>
</dbReference>
<sequence>MSGIILNQRFQKVEEMCLEHARILKQNLFAGVQFKLPKQIMELNSEILNLSSEWSRSFPKNAHSQQNAKNDGMEDKLINLYKQCLNEFVTDLYEQFKETQNQKDITLQLVAKHYHDYKAYSYWLYKIFYHLDSSTLSTVGADLHSLSLEAIQKGYFKEGKEKLFSTILDVLLESRQQEILLDKKVKSLCELFIVMDAKSVRLKYEREQSMYDYICLNFQETEKSYRDNFENKFIDETKKFYKVQISERKNLGAIEFVRWALKVIQLEEQMSLESYSKSFDKIKNSLNQLFVKEQAQRLSTTTVQYLLSVDGITQLGELYNLISREKDCVKFIAEEFTVYFLSQVRQVNQNISDQSKQQSQGQNKQVLAENLCNQILEIMEKAKDIIKTQMQNSSKLIQAYQNAFTTAFNEVDEAPFYVALFADMLIRSDKGINEIETDIKLNKIFTLFQLLYQRDKFLQHHQKFLSQRLLNQINQNLNLEKNLLQKFKGETQTNVLAQLQNMVNDIQQSLRFISDQKIHKNQKFELSVYLLSFGCWPIGKIQDEIIPPLQMINSLSLYEQIYQEKNNGRILQWTFNYGSGEINYKIQNDKYYFSVTTLQIISFLQFNQEDQLTIQQIYDRTQINQIDLENSLIPFICNKILQRQKQDLDTFSDKNEIIKLNLVFNNKQKRIKMLPHSKMQPKRERKLGELTQEEKEYEEQLIKQREFVVDSQLVRTMKSKKTIKHFDLLAQCQQMITIFKPDVKFVKKRIENLIERGYIKRDEVDCNLYHYLN</sequence>
<gene>
    <name evidence="5" type="ORF">PPENT_87.1.T0040561</name>
</gene>
<keyword evidence="6" id="KW-1185">Reference proteome</keyword>
<dbReference type="EMBL" id="CAJJDO010000004">
    <property type="protein sequence ID" value="CAD8136058.1"/>
    <property type="molecule type" value="Genomic_DNA"/>
</dbReference>
<keyword evidence="3" id="KW-0175">Coiled coil</keyword>
<dbReference type="InterPro" id="IPR019559">
    <property type="entry name" value="Cullin_neddylation_domain"/>
</dbReference>